<dbReference type="GO" id="GO:0003676">
    <property type="term" value="F:nucleic acid binding"/>
    <property type="evidence" value="ECO:0007669"/>
    <property type="project" value="InterPro"/>
</dbReference>
<dbReference type="Proteomes" id="UP001162162">
    <property type="component" value="Unassembled WGS sequence"/>
</dbReference>
<sequence length="180" mass="20566">MKEVFLPRKPEGKVLLILDGHSSHASYDVIQLANENYIIILCLPIHTTQALQPLDKSFFKPLKQYYKQEAQDWMVTNKEKRISRDSVGIFIGNARKRAAKILIHDVTIVKPGTSVKCGKSQKVAKKKEERVKRKKDDTTKADGSAKSQECKCFECEEDYYKTAATVDWIQCISCDSWLLP</sequence>
<dbReference type="InterPro" id="IPR004875">
    <property type="entry name" value="DDE_SF_endonuclease_dom"/>
</dbReference>
<protein>
    <recommendedName>
        <fullName evidence="1">DDE-1 domain-containing protein</fullName>
    </recommendedName>
</protein>
<evidence type="ECO:0000313" key="3">
    <source>
        <dbReference type="Proteomes" id="UP001162162"/>
    </source>
</evidence>
<reference evidence="2" key="1">
    <citation type="journal article" date="2023" name="Insect Mol. Biol.">
        <title>Genome sequencing provides insights into the evolution of gene families encoding plant cell wall-degrading enzymes in longhorned beetles.</title>
        <authorList>
            <person name="Shin N.R."/>
            <person name="Okamura Y."/>
            <person name="Kirsch R."/>
            <person name="Pauchet Y."/>
        </authorList>
    </citation>
    <scope>NUCLEOTIDE SEQUENCE</scope>
    <source>
        <strain evidence="2">AMC_N1</strain>
    </source>
</reference>
<organism evidence="2 3">
    <name type="scientific">Aromia moschata</name>
    <dbReference type="NCBI Taxonomy" id="1265417"/>
    <lineage>
        <taxon>Eukaryota</taxon>
        <taxon>Metazoa</taxon>
        <taxon>Ecdysozoa</taxon>
        <taxon>Arthropoda</taxon>
        <taxon>Hexapoda</taxon>
        <taxon>Insecta</taxon>
        <taxon>Pterygota</taxon>
        <taxon>Neoptera</taxon>
        <taxon>Endopterygota</taxon>
        <taxon>Coleoptera</taxon>
        <taxon>Polyphaga</taxon>
        <taxon>Cucujiformia</taxon>
        <taxon>Chrysomeloidea</taxon>
        <taxon>Cerambycidae</taxon>
        <taxon>Cerambycinae</taxon>
        <taxon>Callichromatini</taxon>
        <taxon>Aromia</taxon>
    </lineage>
</organism>
<dbReference type="EMBL" id="JAPWTK010000151">
    <property type="protein sequence ID" value="KAJ8947798.1"/>
    <property type="molecule type" value="Genomic_DNA"/>
</dbReference>
<comment type="caution">
    <text evidence="2">The sequence shown here is derived from an EMBL/GenBank/DDBJ whole genome shotgun (WGS) entry which is preliminary data.</text>
</comment>
<accession>A0AAV8Y996</accession>
<proteinExistence type="predicted"/>
<dbReference type="AlphaFoldDB" id="A0AAV8Y996"/>
<dbReference type="Pfam" id="PF03184">
    <property type="entry name" value="DDE_1"/>
    <property type="match status" value="1"/>
</dbReference>
<name>A0AAV8Y996_9CUCU</name>
<evidence type="ECO:0000259" key="1">
    <source>
        <dbReference type="Pfam" id="PF03184"/>
    </source>
</evidence>
<feature type="domain" description="DDE-1" evidence="1">
    <location>
        <begin position="8"/>
        <end position="83"/>
    </location>
</feature>
<gene>
    <name evidence="2" type="ORF">NQ318_019470</name>
</gene>
<evidence type="ECO:0000313" key="2">
    <source>
        <dbReference type="EMBL" id="KAJ8947798.1"/>
    </source>
</evidence>
<keyword evidence="3" id="KW-1185">Reference proteome</keyword>